<evidence type="ECO:0000313" key="3">
    <source>
        <dbReference type="EMBL" id="VFJ94200.1"/>
    </source>
</evidence>
<dbReference type="EMBL" id="CAADFI010000057">
    <property type="protein sequence ID" value="VFJ94200.1"/>
    <property type="molecule type" value="Genomic_DNA"/>
</dbReference>
<reference evidence="2" key="1">
    <citation type="submission" date="2019-02" db="EMBL/GenBank/DDBJ databases">
        <authorList>
            <person name="Gruber-Vodicka R. H."/>
            <person name="Seah K. B. B."/>
        </authorList>
    </citation>
    <scope>NUCLEOTIDE SEQUENCE</scope>
    <source>
        <strain evidence="4">BECK_SA2B12</strain>
        <strain evidence="2">BECK_SA2B15</strain>
        <strain evidence="3">BECK_SA2B20</strain>
    </source>
</reference>
<name>A0A450UM36_9GAMM</name>
<proteinExistence type="predicted"/>
<dbReference type="EMBL" id="CAADFG010000058">
    <property type="protein sequence ID" value="VFJ93591.1"/>
    <property type="molecule type" value="Genomic_DNA"/>
</dbReference>
<gene>
    <name evidence="2" type="ORF">BECKH772A_GA0070896_1005811</name>
    <name evidence="3" type="ORF">BECKH772B_GA0070898_1005711</name>
    <name evidence="4" type="ORF">BECKH772C_GA0070978_1005411</name>
</gene>
<accession>A0A450UM36</accession>
<evidence type="ECO:0000256" key="1">
    <source>
        <dbReference type="SAM" id="MobiDB-lite"/>
    </source>
</evidence>
<dbReference type="EMBL" id="CAADFJ010000054">
    <property type="protein sequence ID" value="VFK00878.1"/>
    <property type="molecule type" value="Genomic_DNA"/>
</dbReference>
<organism evidence="2">
    <name type="scientific">Candidatus Kentrum eta</name>
    <dbReference type="NCBI Taxonomy" id="2126337"/>
    <lineage>
        <taxon>Bacteria</taxon>
        <taxon>Pseudomonadati</taxon>
        <taxon>Pseudomonadota</taxon>
        <taxon>Gammaproteobacteria</taxon>
        <taxon>Candidatus Kentrum</taxon>
    </lineage>
</organism>
<feature type="region of interest" description="Disordered" evidence="1">
    <location>
        <begin position="1"/>
        <end position="23"/>
    </location>
</feature>
<evidence type="ECO:0000313" key="2">
    <source>
        <dbReference type="EMBL" id="VFJ93591.1"/>
    </source>
</evidence>
<dbReference type="AlphaFoldDB" id="A0A450UM36"/>
<evidence type="ECO:0000313" key="4">
    <source>
        <dbReference type="EMBL" id="VFK00878.1"/>
    </source>
</evidence>
<feature type="compositionally biased region" description="Basic and acidic residues" evidence="1">
    <location>
        <begin position="12"/>
        <end position="23"/>
    </location>
</feature>
<protein>
    <submittedName>
        <fullName evidence="2">Uncharacterized protein</fullName>
    </submittedName>
</protein>
<sequence length="92" mass="10315">MKNRNEGALAKNRKDNSDSKKPTWRDVKAILAGRGQAELLRLVADLYALNAGNKSFIHSRYALGAQPLESYRSIISDALYPDVDRNKPIRVC</sequence>